<keyword evidence="2" id="KW-0285">Flavoprotein</keyword>
<organism evidence="7 8">
    <name type="scientific">Shewanella mangrovi</name>
    <dbReference type="NCBI Taxonomy" id="1515746"/>
    <lineage>
        <taxon>Bacteria</taxon>
        <taxon>Pseudomonadati</taxon>
        <taxon>Pseudomonadota</taxon>
        <taxon>Gammaproteobacteria</taxon>
        <taxon>Alteromonadales</taxon>
        <taxon>Shewanellaceae</taxon>
        <taxon>Shewanella</taxon>
    </lineage>
</organism>
<dbReference type="STRING" id="1515746.HR45_00685"/>
<dbReference type="EMBL" id="JPEO01000001">
    <property type="protein sequence ID" value="KFZ38952.1"/>
    <property type="molecule type" value="Genomic_DNA"/>
</dbReference>
<accession>A0A094JID8</accession>
<dbReference type="SUPFAM" id="SSF56425">
    <property type="entry name" value="Succinate dehydrogenase/fumarate reductase flavoprotein, catalytic domain"/>
    <property type="match status" value="1"/>
</dbReference>
<comment type="cofactor">
    <cofactor evidence="1">
        <name>FAD</name>
        <dbReference type="ChEBI" id="CHEBI:57692"/>
    </cofactor>
</comment>
<dbReference type="AlphaFoldDB" id="A0A094JID8"/>
<comment type="caution">
    <text evidence="7">The sequence shown here is derived from an EMBL/GenBank/DDBJ whole genome shotgun (WGS) entry which is preliminary data.</text>
</comment>
<dbReference type="GO" id="GO:0016491">
    <property type="term" value="F:oxidoreductase activity"/>
    <property type="evidence" value="ECO:0007669"/>
    <property type="project" value="UniProtKB-KW"/>
</dbReference>
<dbReference type="RefSeq" id="WP_037438699.1">
    <property type="nucleotide sequence ID" value="NZ_JPEO01000001.1"/>
</dbReference>
<name>A0A094JID8_9GAMM</name>
<keyword evidence="4" id="KW-0560">Oxidoreductase</keyword>
<dbReference type="Gene3D" id="3.90.700.10">
    <property type="entry name" value="Succinate dehydrogenase/fumarate reductase flavoprotein, catalytic domain"/>
    <property type="match status" value="1"/>
</dbReference>
<dbReference type="Proteomes" id="UP000029264">
    <property type="component" value="Unassembled WGS sequence"/>
</dbReference>
<evidence type="ECO:0000256" key="4">
    <source>
        <dbReference type="ARBA" id="ARBA00023002"/>
    </source>
</evidence>
<dbReference type="InterPro" id="IPR036188">
    <property type="entry name" value="FAD/NAD-bd_sf"/>
</dbReference>
<feature type="chain" id="PRO_5001899385" description="FAD-dependent oxidoreductase 2 FAD-binding domain-containing protein" evidence="5">
    <location>
        <begin position="26"/>
        <end position="518"/>
    </location>
</feature>
<evidence type="ECO:0000259" key="6">
    <source>
        <dbReference type="Pfam" id="PF00890"/>
    </source>
</evidence>
<gene>
    <name evidence="7" type="ORF">HR45_00685</name>
</gene>
<dbReference type="PRINTS" id="PR00411">
    <property type="entry name" value="PNDRDTASEI"/>
</dbReference>
<reference evidence="7 8" key="1">
    <citation type="submission" date="2014-06" db="EMBL/GenBank/DDBJ databases">
        <title>Shewanella sp. YQH10.</title>
        <authorList>
            <person name="Liu Y."/>
            <person name="Zeng R."/>
        </authorList>
    </citation>
    <scope>NUCLEOTIDE SEQUENCE [LARGE SCALE GENOMIC DNA]</scope>
    <source>
        <strain evidence="7 8">YQH10</strain>
    </source>
</reference>
<evidence type="ECO:0000313" key="7">
    <source>
        <dbReference type="EMBL" id="KFZ38952.1"/>
    </source>
</evidence>
<keyword evidence="5" id="KW-0732">Signal</keyword>
<dbReference type="eggNOG" id="COG1053">
    <property type="taxonomic scope" value="Bacteria"/>
</dbReference>
<protein>
    <recommendedName>
        <fullName evidence="6">FAD-dependent oxidoreductase 2 FAD-binding domain-containing protein</fullName>
    </recommendedName>
</protein>
<keyword evidence="3" id="KW-0274">FAD</keyword>
<evidence type="ECO:0000256" key="2">
    <source>
        <dbReference type="ARBA" id="ARBA00022630"/>
    </source>
</evidence>
<evidence type="ECO:0000256" key="5">
    <source>
        <dbReference type="SAM" id="SignalP"/>
    </source>
</evidence>
<dbReference type="PANTHER" id="PTHR43400">
    <property type="entry name" value="FUMARATE REDUCTASE"/>
    <property type="match status" value="1"/>
</dbReference>
<dbReference type="SUPFAM" id="SSF51905">
    <property type="entry name" value="FAD/NAD(P)-binding domain"/>
    <property type="match status" value="1"/>
</dbReference>
<evidence type="ECO:0000313" key="8">
    <source>
        <dbReference type="Proteomes" id="UP000029264"/>
    </source>
</evidence>
<feature type="domain" description="FAD-dependent oxidoreductase 2 FAD-binding" evidence="6">
    <location>
        <begin position="35"/>
        <end position="484"/>
    </location>
</feature>
<dbReference type="InterPro" id="IPR050315">
    <property type="entry name" value="FAD-oxidoreductase_2"/>
</dbReference>
<dbReference type="PANTHER" id="PTHR43400:SF10">
    <property type="entry name" value="3-OXOSTEROID 1-DEHYDROGENASE"/>
    <property type="match status" value="1"/>
</dbReference>
<feature type="signal peptide" evidence="5">
    <location>
        <begin position="1"/>
        <end position="25"/>
    </location>
</feature>
<dbReference type="Gene3D" id="3.50.50.60">
    <property type="entry name" value="FAD/NAD(P)-binding domain"/>
    <property type="match status" value="2"/>
</dbReference>
<dbReference type="InterPro" id="IPR003953">
    <property type="entry name" value="FAD-dep_OxRdtase_2_FAD-bd"/>
</dbReference>
<evidence type="ECO:0000256" key="1">
    <source>
        <dbReference type="ARBA" id="ARBA00001974"/>
    </source>
</evidence>
<evidence type="ECO:0000256" key="3">
    <source>
        <dbReference type="ARBA" id="ARBA00022827"/>
    </source>
</evidence>
<proteinExistence type="predicted"/>
<dbReference type="OrthoDB" id="9813348at2"/>
<dbReference type="Pfam" id="PF00890">
    <property type="entry name" value="FAD_binding_2"/>
    <property type="match status" value="1"/>
</dbReference>
<dbReference type="InterPro" id="IPR027477">
    <property type="entry name" value="Succ_DH/fumarate_Rdtase_cat_sf"/>
</dbReference>
<keyword evidence="8" id="KW-1185">Reference proteome</keyword>
<sequence>MQRAKSMNKLVLAIGFALFPALSFAATAPEDQNYDIIVVGAGASGMPAALAAEQSGAKVLVLERGRAVGASQFSRGMTGVNTSMQKERGMDVTPQFIYKMMEGYTHQFFNSKLALLEVNNSASTIDWLNKNGADLHLPPENQQFAHVGNEPIIYHMWNSNKSIAALAEKFQQEGGTVMVNTTGRDLIKNEDGTLGGVIAERADGTKVTLHGKAVIIATGGFLGNQKMLDEYGIVGHPMGWLYNDGSGIKMSWKYGAAKKGENITEYHGTGICTPDNRESVIFSDLEPLIRMPTLWVDPVGQRYANEEVVYDNALVANALVPFGGTGWVIYDQATIDHFKTHETGMHDAFAMIRPYLNKKASKQAGPLPQLQELLEQGVKEHSVYKGKTLKDLAAAVGFDDKKFEQQVSDYNGYVKTGVDNQYFKDKKYLLYPVKKGPFYAVNVTAYNLTTIGGIKVNEKLEAIDKHNKPIPGLYAVGNVAGGLYSDSYMLVEGLTAGFATTSGRMAGIYAADWIKSQK</sequence>
<dbReference type="GO" id="GO:0008202">
    <property type="term" value="P:steroid metabolic process"/>
    <property type="evidence" value="ECO:0007669"/>
    <property type="project" value="UniProtKB-ARBA"/>
</dbReference>